<dbReference type="PANTHER" id="PTHR13502">
    <property type="entry name" value="CDC42 SMALL EFFECTOR PROTEIN HOMOLOG"/>
    <property type="match status" value="1"/>
</dbReference>
<dbReference type="InterPro" id="IPR033927">
    <property type="entry name" value="WASPfam_EVH1"/>
</dbReference>
<evidence type="ECO:0000256" key="8">
    <source>
        <dbReference type="ARBA" id="ARBA00022737"/>
    </source>
</evidence>
<keyword evidence="11" id="KW-0564">Palmitate</keyword>
<dbReference type="GO" id="GO:0007015">
    <property type="term" value="P:actin filament organization"/>
    <property type="evidence" value="ECO:0007669"/>
    <property type="project" value="InterPro"/>
</dbReference>
<evidence type="ECO:0000256" key="3">
    <source>
        <dbReference type="ARBA" id="ARBA00004245"/>
    </source>
</evidence>
<keyword evidence="12" id="KW-0206">Cytoskeleton</keyword>
<dbReference type="Gene3D" id="3.90.810.10">
    <property type="entry name" value="CRIB domain"/>
    <property type="match status" value="1"/>
</dbReference>
<evidence type="ECO:0000256" key="5">
    <source>
        <dbReference type="ARBA" id="ARBA00022475"/>
    </source>
</evidence>
<evidence type="ECO:0000313" key="19">
    <source>
        <dbReference type="EMBL" id="WAW84863.1"/>
    </source>
</evidence>
<keyword evidence="7" id="KW-0597">Phosphoprotein</keyword>
<evidence type="ECO:0000256" key="6">
    <source>
        <dbReference type="ARBA" id="ARBA00022490"/>
    </source>
</evidence>
<dbReference type="InterPro" id="IPR003124">
    <property type="entry name" value="WH2_dom"/>
</dbReference>
<keyword evidence="14" id="KW-0449">Lipoprotein</keyword>
<dbReference type="PROSITE" id="PS50229">
    <property type="entry name" value="WH1"/>
    <property type="match status" value="1"/>
</dbReference>
<dbReference type="GO" id="GO:0003779">
    <property type="term" value="F:actin binding"/>
    <property type="evidence" value="ECO:0007669"/>
    <property type="project" value="InterPro"/>
</dbReference>
<dbReference type="GO" id="GO:0005856">
    <property type="term" value="C:cytoskeleton"/>
    <property type="evidence" value="ECO:0007669"/>
    <property type="project" value="UniProtKB-SubCell"/>
</dbReference>
<dbReference type="SUPFAM" id="SSF50729">
    <property type="entry name" value="PH domain-like"/>
    <property type="match status" value="1"/>
</dbReference>
<comment type="similarity">
    <text evidence="4">Belongs to the CDC42SE/SPEC family.</text>
</comment>
<evidence type="ECO:0000256" key="7">
    <source>
        <dbReference type="ARBA" id="ARBA00022553"/>
    </source>
</evidence>
<proteinExistence type="evidence at transcript level"/>
<dbReference type="PROSITE" id="PS51082">
    <property type="entry name" value="WH2"/>
    <property type="match status" value="1"/>
</dbReference>
<reference evidence="19" key="1">
    <citation type="submission" date="2022-05" db="EMBL/GenBank/DDBJ databases">
        <authorList>
            <person name="Mikhailov K."/>
            <person name="Kravchuk O."/>
            <person name="Lyupina Y."/>
            <person name="Adameyko K."/>
        </authorList>
    </citation>
    <scope>NUCLEOTIDE SEQUENCE</scope>
</reference>
<keyword evidence="13" id="KW-0539">Nucleus</keyword>
<dbReference type="InterPro" id="IPR036936">
    <property type="entry name" value="CRIB_dom_sf"/>
</dbReference>
<keyword evidence="8" id="KW-0677">Repeat</keyword>
<evidence type="ECO:0000256" key="12">
    <source>
        <dbReference type="ARBA" id="ARBA00023212"/>
    </source>
</evidence>
<dbReference type="FunFam" id="3.90.810.10:FF:000003">
    <property type="entry name" value="Neural Wiskott-Aldrich syndrome protein-like"/>
    <property type="match status" value="1"/>
</dbReference>
<evidence type="ECO:0000256" key="15">
    <source>
        <dbReference type="SAM" id="MobiDB-lite"/>
    </source>
</evidence>
<dbReference type="GO" id="GO:0005634">
    <property type="term" value="C:nucleus"/>
    <property type="evidence" value="ECO:0007669"/>
    <property type="project" value="UniProtKB-SubCell"/>
</dbReference>
<name>A0A9F1U416_HALDU</name>
<feature type="compositionally biased region" description="Low complexity" evidence="15">
    <location>
        <begin position="149"/>
        <end position="168"/>
    </location>
</feature>
<dbReference type="SMART" id="SM00461">
    <property type="entry name" value="WH1"/>
    <property type="match status" value="1"/>
</dbReference>
<dbReference type="GO" id="GO:0031267">
    <property type="term" value="F:small GTPase binding"/>
    <property type="evidence" value="ECO:0007669"/>
    <property type="project" value="InterPro"/>
</dbReference>
<dbReference type="PROSITE" id="PS50108">
    <property type="entry name" value="CRIB"/>
    <property type="match status" value="1"/>
</dbReference>
<evidence type="ECO:0000256" key="1">
    <source>
        <dbReference type="ARBA" id="ARBA00004123"/>
    </source>
</evidence>
<keyword evidence="6" id="KW-0963">Cytoplasm</keyword>
<feature type="region of interest" description="Disordered" evidence="15">
    <location>
        <begin position="266"/>
        <end position="434"/>
    </location>
</feature>
<dbReference type="GO" id="GO:0035023">
    <property type="term" value="P:regulation of Rho protein signal transduction"/>
    <property type="evidence" value="ECO:0007669"/>
    <property type="project" value="InterPro"/>
</dbReference>
<dbReference type="InterPro" id="IPR000095">
    <property type="entry name" value="CRIB_dom"/>
</dbReference>
<dbReference type="SUPFAM" id="SSF47912">
    <property type="entry name" value="Wiscott-Aldrich syndrome protein, WASP, C-terminal domain"/>
    <property type="match status" value="1"/>
</dbReference>
<feature type="domain" description="WH1" evidence="17">
    <location>
        <begin position="25"/>
        <end position="133"/>
    </location>
</feature>
<protein>
    <submittedName>
        <fullName evidence="19">WASP/N-WASP</fullName>
    </submittedName>
</protein>
<dbReference type="InterPro" id="IPR039056">
    <property type="entry name" value="SPEC"/>
</dbReference>
<evidence type="ECO:0000256" key="13">
    <source>
        <dbReference type="ARBA" id="ARBA00023242"/>
    </source>
</evidence>
<dbReference type="PANTHER" id="PTHR13502:SF9">
    <property type="entry name" value="CRIB DOMAIN-CONTAINING PROTEIN"/>
    <property type="match status" value="1"/>
</dbReference>
<feature type="compositionally biased region" description="Pro residues" evidence="15">
    <location>
        <begin position="291"/>
        <end position="307"/>
    </location>
</feature>
<feature type="compositionally biased region" description="Basic and acidic residues" evidence="15">
    <location>
        <begin position="371"/>
        <end position="383"/>
    </location>
</feature>
<keyword evidence="9" id="KW-0133">Cell shape</keyword>
<comment type="subcellular location">
    <subcellularLocation>
        <location evidence="2">Cell membrane</location>
        <topology evidence="2">Lipid-anchor</topology>
    </subcellularLocation>
    <subcellularLocation>
        <location evidence="3">Cytoplasm</location>
        <location evidence="3">Cytoskeleton</location>
    </subcellularLocation>
    <subcellularLocation>
        <location evidence="1">Nucleus</location>
    </subcellularLocation>
</comment>
<evidence type="ECO:0000259" key="17">
    <source>
        <dbReference type="PROSITE" id="PS50229"/>
    </source>
</evidence>
<feature type="region of interest" description="Disordered" evidence="15">
    <location>
        <begin position="133"/>
        <end position="199"/>
    </location>
</feature>
<keyword evidence="10" id="KW-0472">Membrane</keyword>
<accession>A0A9F1U416</accession>
<feature type="domain" description="WH2" evidence="18">
    <location>
        <begin position="356"/>
        <end position="373"/>
    </location>
</feature>
<dbReference type="Gene3D" id="2.30.29.30">
    <property type="entry name" value="Pleckstrin-homology domain (PH domain)/Phosphotyrosine-binding domain (PTB)"/>
    <property type="match status" value="1"/>
</dbReference>
<evidence type="ECO:0000259" key="18">
    <source>
        <dbReference type="PROSITE" id="PS51082"/>
    </source>
</evidence>
<evidence type="ECO:0000256" key="14">
    <source>
        <dbReference type="ARBA" id="ARBA00023288"/>
    </source>
</evidence>
<dbReference type="AlphaFoldDB" id="A0A9F1U416"/>
<dbReference type="CDD" id="cd01205">
    <property type="entry name" value="EVH1_WASP-like"/>
    <property type="match status" value="1"/>
</dbReference>
<dbReference type="GO" id="GO:0008360">
    <property type="term" value="P:regulation of cell shape"/>
    <property type="evidence" value="ECO:0007669"/>
    <property type="project" value="UniProtKB-KW"/>
</dbReference>
<dbReference type="Pfam" id="PF00786">
    <property type="entry name" value="PBD"/>
    <property type="match status" value="1"/>
</dbReference>
<dbReference type="Pfam" id="PF00568">
    <property type="entry name" value="WH1"/>
    <property type="match status" value="1"/>
</dbReference>
<evidence type="ECO:0000259" key="16">
    <source>
        <dbReference type="PROSITE" id="PS50108"/>
    </source>
</evidence>
<dbReference type="Gene3D" id="6.10.280.150">
    <property type="match status" value="1"/>
</dbReference>
<dbReference type="SMART" id="SM00285">
    <property type="entry name" value="PBD"/>
    <property type="match status" value="1"/>
</dbReference>
<evidence type="ECO:0000256" key="2">
    <source>
        <dbReference type="ARBA" id="ARBA00004193"/>
    </source>
</evidence>
<dbReference type="EMBL" id="ON500523">
    <property type="protein sequence ID" value="WAW84863.1"/>
    <property type="molecule type" value="mRNA"/>
</dbReference>
<keyword evidence="5" id="KW-1003">Cell membrane</keyword>
<feature type="compositionally biased region" description="Pro residues" evidence="15">
    <location>
        <begin position="315"/>
        <end position="335"/>
    </location>
</feature>
<evidence type="ECO:0000256" key="9">
    <source>
        <dbReference type="ARBA" id="ARBA00022960"/>
    </source>
</evidence>
<dbReference type="FunFam" id="2.30.29.30:FF:000130">
    <property type="entry name" value="neural Wiskott-Aldrich syndrome protein"/>
    <property type="match status" value="1"/>
</dbReference>
<evidence type="ECO:0000256" key="4">
    <source>
        <dbReference type="ARBA" id="ARBA00005720"/>
    </source>
</evidence>
<dbReference type="InterPro" id="IPR011993">
    <property type="entry name" value="PH-like_dom_sf"/>
</dbReference>
<organism evidence="19">
    <name type="scientific">Halisarca dujardinii</name>
    <name type="common">Dujardin's slime sponge</name>
    <dbReference type="NCBI Taxonomy" id="2583056"/>
    <lineage>
        <taxon>Eukaryota</taxon>
        <taxon>Metazoa</taxon>
        <taxon>Porifera</taxon>
        <taxon>Demospongiae</taxon>
        <taxon>Verongimorpha</taxon>
        <taxon>Chondrillida</taxon>
        <taxon>Halisarcidae</taxon>
        <taxon>Halisarca</taxon>
    </lineage>
</organism>
<dbReference type="GO" id="GO:0005886">
    <property type="term" value="C:plasma membrane"/>
    <property type="evidence" value="ECO:0007669"/>
    <property type="project" value="UniProtKB-SubCell"/>
</dbReference>
<evidence type="ECO:0000256" key="11">
    <source>
        <dbReference type="ARBA" id="ARBA00023139"/>
    </source>
</evidence>
<feature type="compositionally biased region" description="Acidic residues" evidence="15">
    <location>
        <begin position="418"/>
        <end position="434"/>
    </location>
</feature>
<dbReference type="InterPro" id="IPR000697">
    <property type="entry name" value="WH1/EVH1_dom"/>
</dbReference>
<evidence type="ECO:0000256" key="10">
    <source>
        <dbReference type="ARBA" id="ARBA00023136"/>
    </source>
</evidence>
<sequence>MSKAVVNEPSSLLTAAENESVFSNLGNKRQSKATAVVQLFHAHPNPRSWSKVKTGAMCFVKDNPKKSYYFRLVDLSTGAVAFEQEMYDQLWYRRDLPHFHIFPGDKFMIGLNFADEGEAEKFYDAVNTKISEKKRRDTIKRNTQQQNGPASPTHTAQPSPTTTAAPQSNDNVFAGIGGLNTQQQSAGGKKKRKKITKADISGPSNFVHLAHVGWDPNTGSFDSSNISPEWKRLLDMVGVTENDLQDQDTAKFIHDFVEQNGGIEEANRQLEESNRVPAPPPPTRTSSRSAAPPPPAPNRGRGPPPAPARSGSGGGPPPPPPPPVPGVPGPPPPPSLANKPSGGPSKPSPAAQPPDNRSALLSSIRGVKKLNKVDSSDIKDRSEANVGASSGGNDAPKSGMAGALALALSRRQQFIQASDDESEEEEDDDDDWED</sequence>
<feature type="domain" description="CRIB" evidence="16">
    <location>
        <begin position="200"/>
        <end position="213"/>
    </location>
</feature>
<dbReference type="InterPro" id="IPR011026">
    <property type="entry name" value="WAS_C"/>
</dbReference>